<keyword evidence="7 24" id="KW-0732">Signal</keyword>
<evidence type="ECO:0000256" key="24">
    <source>
        <dbReference type="SAM" id="SignalP"/>
    </source>
</evidence>
<dbReference type="SUPFAM" id="SSF47769">
    <property type="entry name" value="SAM/Pointed domain"/>
    <property type="match status" value="1"/>
</dbReference>
<evidence type="ECO:0000256" key="2">
    <source>
        <dbReference type="ARBA" id="ARBA00011902"/>
    </source>
</evidence>
<evidence type="ECO:0000256" key="10">
    <source>
        <dbReference type="ARBA" id="ARBA00022777"/>
    </source>
</evidence>
<comment type="catalytic activity">
    <reaction evidence="18">
        <text>L-tyrosyl-[protein] + ATP = O-phospho-L-tyrosyl-[protein] + ADP + H(+)</text>
        <dbReference type="Rhea" id="RHEA:10596"/>
        <dbReference type="Rhea" id="RHEA-COMP:10136"/>
        <dbReference type="Rhea" id="RHEA-COMP:20101"/>
        <dbReference type="ChEBI" id="CHEBI:15378"/>
        <dbReference type="ChEBI" id="CHEBI:30616"/>
        <dbReference type="ChEBI" id="CHEBI:46858"/>
        <dbReference type="ChEBI" id="CHEBI:61978"/>
        <dbReference type="ChEBI" id="CHEBI:456216"/>
        <dbReference type="EC" id="2.7.10.1"/>
    </reaction>
</comment>
<dbReference type="GO" id="GO:0007411">
    <property type="term" value="P:axon guidance"/>
    <property type="evidence" value="ECO:0007669"/>
    <property type="project" value="TreeGrafter"/>
</dbReference>
<dbReference type="SMART" id="SM00060">
    <property type="entry name" value="FN3"/>
    <property type="match status" value="2"/>
</dbReference>
<evidence type="ECO:0000256" key="4">
    <source>
        <dbReference type="ARBA" id="ARBA00022553"/>
    </source>
</evidence>
<dbReference type="Gene3D" id="1.10.150.50">
    <property type="entry name" value="Transcription Factor, Ets-1"/>
    <property type="match status" value="1"/>
</dbReference>
<evidence type="ECO:0000256" key="19">
    <source>
        <dbReference type="PIRSR" id="PIRSR000666-1"/>
    </source>
</evidence>
<feature type="domain" description="Fibronectin type-III" evidence="27">
    <location>
        <begin position="441"/>
        <end position="536"/>
    </location>
</feature>
<dbReference type="PANTHER" id="PTHR46877">
    <property type="entry name" value="EPH RECEPTOR A5"/>
    <property type="match status" value="1"/>
</dbReference>
<dbReference type="EMBL" id="REGW02000014">
    <property type="protein sequence ID" value="KAE8287149.1"/>
    <property type="molecule type" value="Genomic_DNA"/>
</dbReference>
<dbReference type="InterPro" id="IPR008266">
    <property type="entry name" value="Tyr_kinase_AS"/>
</dbReference>
<evidence type="ECO:0000259" key="28">
    <source>
        <dbReference type="PROSITE" id="PS51550"/>
    </source>
</evidence>
<feature type="domain" description="Protein kinase" evidence="25">
    <location>
        <begin position="639"/>
        <end position="922"/>
    </location>
</feature>
<evidence type="ECO:0000259" key="25">
    <source>
        <dbReference type="PROSITE" id="PS50011"/>
    </source>
</evidence>
<keyword evidence="17" id="KW-0325">Glycoprotein</keyword>
<dbReference type="Proteomes" id="UP000424527">
    <property type="component" value="Unassembled WGS sequence"/>
</dbReference>
<feature type="domain" description="SAM" evidence="26">
    <location>
        <begin position="951"/>
        <end position="1015"/>
    </location>
</feature>
<keyword evidence="16 29" id="KW-0675">Receptor</keyword>
<evidence type="ECO:0000256" key="13">
    <source>
        <dbReference type="ARBA" id="ARBA00022989"/>
    </source>
</evidence>
<evidence type="ECO:0000256" key="15">
    <source>
        <dbReference type="ARBA" id="ARBA00023137"/>
    </source>
</evidence>
<dbReference type="InterPro" id="IPR003961">
    <property type="entry name" value="FN3_dom"/>
</dbReference>
<dbReference type="InterPro" id="IPR050449">
    <property type="entry name" value="Ephrin_rcpt_TKs"/>
</dbReference>
<evidence type="ECO:0000313" key="30">
    <source>
        <dbReference type="Proteomes" id="UP000424527"/>
    </source>
</evidence>
<dbReference type="PROSITE" id="PS00109">
    <property type="entry name" value="PROTEIN_KINASE_TYR"/>
    <property type="match status" value="1"/>
</dbReference>
<dbReference type="GO" id="GO:0005886">
    <property type="term" value="C:plasma membrane"/>
    <property type="evidence" value="ECO:0007669"/>
    <property type="project" value="UniProtKB-SubCell"/>
</dbReference>
<evidence type="ECO:0000259" key="26">
    <source>
        <dbReference type="PROSITE" id="PS50105"/>
    </source>
</evidence>
<dbReference type="InterPro" id="IPR000719">
    <property type="entry name" value="Prot_kinase_dom"/>
</dbReference>
<dbReference type="SMART" id="SM00219">
    <property type="entry name" value="TyrKc"/>
    <property type="match status" value="1"/>
</dbReference>
<evidence type="ECO:0000256" key="5">
    <source>
        <dbReference type="ARBA" id="ARBA00022679"/>
    </source>
</evidence>
<dbReference type="Gene3D" id="3.30.200.20">
    <property type="entry name" value="Phosphorylase Kinase, domain 1"/>
    <property type="match status" value="1"/>
</dbReference>
<dbReference type="Pfam" id="PF00536">
    <property type="entry name" value="SAM_1"/>
    <property type="match status" value="1"/>
</dbReference>
<dbReference type="Pfam" id="PF00041">
    <property type="entry name" value="fn3"/>
    <property type="match status" value="2"/>
</dbReference>
<evidence type="ECO:0000256" key="14">
    <source>
        <dbReference type="ARBA" id="ARBA00023136"/>
    </source>
</evidence>
<dbReference type="FunFam" id="2.60.40.1770:FF:000001">
    <property type="entry name" value="Ephrin type-A receptor 5"/>
    <property type="match status" value="1"/>
</dbReference>
<dbReference type="SUPFAM" id="SSF57184">
    <property type="entry name" value="Growth factor receptor domain"/>
    <property type="match status" value="1"/>
</dbReference>
<dbReference type="InterPro" id="IPR013761">
    <property type="entry name" value="SAM/pointed_sf"/>
</dbReference>
<keyword evidence="30" id="KW-1185">Reference proteome</keyword>
<feature type="signal peptide" evidence="24">
    <location>
        <begin position="1"/>
        <end position="26"/>
    </location>
</feature>
<evidence type="ECO:0000256" key="9">
    <source>
        <dbReference type="ARBA" id="ARBA00022741"/>
    </source>
</evidence>
<dbReference type="Pfam" id="PF01404">
    <property type="entry name" value="Ephrin_lbd"/>
    <property type="match status" value="1"/>
</dbReference>
<dbReference type="FunFam" id="1.10.510.10:FF:000019">
    <property type="entry name" value="Ephrin type-A receptor 5"/>
    <property type="match status" value="1"/>
</dbReference>
<evidence type="ECO:0000259" key="27">
    <source>
        <dbReference type="PROSITE" id="PS50853"/>
    </source>
</evidence>
<dbReference type="InterPro" id="IPR001245">
    <property type="entry name" value="Ser-Thr/Tyr_kinase_cat_dom"/>
</dbReference>
<dbReference type="GO" id="GO:0030425">
    <property type="term" value="C:dendrite"/>
    <property type="evidence" value="ECO:0007669"/>
    <property type="project" value="TreeGrafter"/>
</dbReference>
<dbReference type="PRINTS" id="PR00109">
    <property type="entry name" value="TYRKINASE"/>
</dbReference>
<dbReference type="InterPro" id="IPR001660">
    <property type="entry name" value="SAM"/>
</dbReference>
<gene>
    <name evidence="29" type="ORF">D5F01_LYC15116</name>
</gene>
<feature type="transmembrane region" description="Helical" evidence="23">
    <location>
        <begin position="549"/>
        <end position="572"/>
    </location>
</feature>
<dbReference type="SUPFAM" id="SSF49785">
    <property type="entry name" value="Galactose-binding domain-like"/>
    <property type="match status" value="1"/>
</dbReference>
<dbReference type="PANTHER" id="PTHR46877:SF9">
    <property type="entry name" value="EPHRIN TYPE-A RECEPTOR 7"/>
    <property type="match status" value="1"/>
</dbReference>
<dbReference type="PROSITE" id="PS50853">
    <property type="entry name" value="FN3"/>
    <property type="match status" value="2"/>
</dbReference>
<evidence type="ECO:0000256" key="1">
    <source>
        <dbReference type="ARBA" id="ARBA00004251"/>
    </source>
</evidence>
<dbReference type="CDD" id="cd05066">
    <property type="entry name" value="PTKc_EphR_A"/>
    <property type="match status" value="1"/>
</dbReference>
<dbReference type="Gene3D" id="1.10.510.10">
    <property type="entry name" value="Transferase(Phosphotransferase) domain 1"/>
    <property type="match status" value="1"/>
</dbReference>
<dbReference type="SMART" id="SM00615">
    <property type="entry name" value="EPH_lbd"/>
    <property type="match status" value="1"/>
</dbReference>
<dbReference type="GO" id="GO:0005005">
    <property type="term" value="F:transmembrane-ephrin receptor activity"/>
    <property type="evidence" value="ECO:0007669"/>
    <property type="project" value="TreeGrafter"/>
</dbReference>
<sequence length="1026" mass="114894">MLSRSIPCLWITFCLHLCCCVDSGEAQNAKEVILLDSKAQQTELEWISYPPNGWEEISGLDENYTPIRTYQVCQVMEPNQNNWLRTNWIEKGNAQRIFVELKFTLRDCNSLPGVVGTCKETFNLYYQETDSEVGRSLRENQYVKIDTIAADESFTQGDLGERKMKLNTEVRIIGPLSRRGFYLAFQDVGACIALVSVKVYYKKCWSIIENLATFPDTVTGSEFSSLVEVEGMCVSDAEEEADNSPKMHCSAEGEWLVPIGKCICKAGFHQKGDACEPCGRGFYKSSSQDLQCSRCPAHSFNDREGSWRCDCEDGYYRALSDPASVACTRPPSAPQNLVYNINQTTVSLEWSPPADTGGRNDVTYRVICRRCSWEPEECVPCGPNVGFSPAQSGLVDTYVTIMDLLAHANYTFEVEAVNGVSDLSRTQRLFAAVSIATGQAAPSQVSEVIKEKVQQRSIQLSWQEPHQPNGVITEYEIKYYEKDQKDRIYSTVRSKSTSATVNNLKPSTAYVFQIRAFTEAGYGTYGPRLEITTKEEATAAIVSSEQNPVIIIAVVAVAGTIILVFMVFGFIIGRRYALAGPIDSPLLHCGYSKADQEGDEELYFQFKFPGTKTYIDPETYEDPNRAVHQFAKELDASCIKIERVIGAGEFGEVCSGRLKLPGKRDVSVAIKTLKVGYTEKQRRDFLCEASIMGQFDHPNVVHLEGVVTRGKPVMIVIEYMENGSLDAFLRKHDGQFTVIQLVGMLRGIAAGMRYLSDMGYVHRDLAARNILVNSNLVCKVSDFGLSRVIDDDPEAVYTTTGKMQDVMNLIFTPATHLHFTEQGGKIPVRWTAPEAIQYRKFTSASDVWSYGIVMWEVMSYGERPYWDMSNQDVIKAIEEGYRLPAPMDCPPGLHQLMLDCWQKDRAERPKFDQIVGILDKMIRNPNTLKTPVGTCTRPISPLLDQSTPDFTAFRSVGEWLEAIKMERYRDNFTAAGYSSLESVARMSIEDVMSLGITLVGHQKKIMSSIQTTRAQMLHLHGTGVQV</sequence>
<dbReference type="InterPro" id="IPR027936">
    <property type="entry name" value="Eph_TM"/>
</dbReference>
<dbReference type="Gene3D" id="2.60.40.1770">
    <property type="entry name" value="ephrin a2 ectodomain"/>
    <property type="match status" value="1"/>
</dbReference>
<accession>A0A6G0I6P0</accession>
<feature type="domain" description="Fibronectin type-III" evidence="27">
    <location>
        <begin position="330"/>
        <end position="440"/>
    </location>
</feature>
<dbReference type="SUPFAM" id="SSF56112">
    <property type="entry name" value="Protein kinase-like (PK-like)"/>
    <property type="match status" value="1"/>
</dbReference>
<protein>
    <recommendedName>
        <fullName evidence="2">receptor protein-tyrosine kinase</fullName>
        <ecNumber evidence="2">2.7.10.1</ecNumber>
    </recommendedName>
</protein>
<keyword evidence="12" id="KW-0524">Neurogenesis</keyword>
<dbReference type="SMART" id="SM00454">
    <property type="entry name" value="SAM"/>
    <property type="match status" value="1"/>
</dbReference>
<dbReference type="InterPro" id="IPR001426">
    <property type="entry name" value="Tyr_kinase_rcpt_V_CS"/>
</dbReference>
<feature type="binding site" evidence="20 22">
    <location>
        <position position="671"/>
    </location>
    <ligand>
        <name>ATP</name>
        <dbReference type="ChEBI" id="CHEBI:30616"/>
    </ligand>
</feature>
<evidence type="ECO:0000256" key="11">
    <source>
        <dbReference type="ARBA" id="ARBA00022840"/>
    </source>
</evidence>
<dbReference type="FunFam" id="3.30.200.20:FF:000001">
    <property type="entry name" value="Ephrin type-A receptor 5"/>
    <property type="match status" value="1"/>
</dbReference>
<keyword evidence="15" id="KW-0829">Tyrosine-protein kinase</keyword>
<dbReference type="AlphaFoldDB" id="A0A6G0I6P0"/>
<evidence type="ECO:0000256" key="6">
    <source>
        <dbReference type="ARBA" id="ARBA00022692"/>
    </source>
</evidence>
<dbReference type="CDD" id="cd00185">
    <property type="entry name" value="TNFRSF"/>
    <property type="match status" value="1"/>
</dbReference>
<dbReference type="InterPro" id="IPR008979">
    <property type="entry name" value="Galactose-bd-like_sf"/>
</dbReference>
<feature type="binding site" evidence="20">
    <location>
        <begin position="645"/>
        <end position="653"/>
    </location>
    <ligand>
        <name>ATP</name>
        <dbReference type="ChEBI" id="CHEBI:30616"/>
    </ligand>
</feature>
<keyword evidence="6 23" id="KW-0812">Transmembrane</keyword>
<dbReference type="SUPFAM" id="SSF49265">
    <property type="entry name" value="Fibronectin type III"/>
    <property type="match status" value="1"/>
</dbReference>
<dbReference type="EC" id="2.7.10.1" evidence="2"/>
<dbReference type="InterPro" id="IPR001090">
    <property type="entry name" value="Ephrin_rcpt_lig-bd_dom"/>
</dbReference>
<dbReference type="PRINTS" id="PR00014">
    <property type="entry name" value="FNTYPEIII"/>
</dbReference>
<dbReference type="GO" id="GO:0005524">
    <property type="term" value="F:ATP binding"/>
    <property type="evidence" value="ECO:0007669"/>
    <property type="project" value="UniProtKB-UniRule"/>
</dbReference>
<dbReference type="Gene3D" id="2.60.120.260">
    <property type="entry name" value="Galactose-binding domain-like"/>
    <property type="match status" value="1"/>
</dbReference>
<keyword evidence="8" id="KW-0677">Repeat</keyword>
<keyword evidence="3" id="KW-1003">Cell membrane</keyword>
<dbReference type="InterPro" id="IPR017441">
    <property type="entry name" value="Protein_kinase_ATP_BS"/>
</dbReference>
<evidence type="ECO:0000256" key="23">
    <source>
        <dbReference type="SAM" id="Phobius"/>
    </source>
</evidence>
<feature type="domain" description="Eph LBD" evidence="28">
    <location>
        <begin position="31"/>
        <end position="209"/>
    </location>
</feature>
<dbReference type="InterPro" id="IPR011641">
    <property type="entry name" value="Tyr-kin_ephrin_A/B_rcpt-like"/>
</dbReference>
<dbReference type="InterPro" id="IPR036116">
    <property type="entry name" value="FN3_sf"/>
</dbReference>
<feature type="disulfide bond" evidence="21">
    <location>
        <begin position="108"/>
        <end position="118"/>
    </location>
</feature>
<evidence type="ECO:0000256" key="18">
    <source>
        <dbReference type="ARBA" id="ARBA00051243"/>
    </source>
</evidence>
<dbReference type="Pfam" id="PF07714">
    <property type="entry name" value="PK_Tyr_Ser-Thr"/>
    <property type="match status" value="2"/>
</dbReference>
<keyword evidence="11 20" id="KW-0067">ATP-binding</keyword>
<keyword evidence="13 23" id="KW-1133">Transmembrane helix</keyword>
<evidence type="ECO:0000256" key="22">
    <source>
        <dbReference type="PROSITE-ProRule" id="PRU10141"/>
    </source>
</evidence>
<dbReference type="SMART" id="SM01411">
    <property type="entry name" value="Ephrin_rec_like"/>
    <property type="match status" value="1"/>
</dbReference>
<evidence type="ECO:0000256" key="21">
    <source>
        <dbReference type="PIRSR" id="PIRSR000666-3"/>
    </source>
</evidence>
<dbReference type="PROSITE" id="PS00790">
    <property type="entry name" value="RECEPTOR_TYR_KIN_V_1"/>
    <property type="match status" value="1"/>
</dbReference>
<evidence type="ECO:0000256" key="16">
    <source>
        <dbReference type="ARBA" id="ARBA00023170"/>
    </source>
</evidence>
<dbReference type="InterPro" id="IPR016257">
    <property type="entry name" value="Tyr_kinase_ephrin_rcpt"/>
</dbReference>
<dbReference type="Gene3D" id="2.60.40.10">
    <property type="entry name" value="Immunoglobulins"/>
    <property type="match status" value="2"/>
</dbReference>
<proteinExistence type="predicted"/>
<dbReference type="PROSITE" id="PS00107">
    <property type="entry name" value="PROTEIN_KINASE_ATP"/>
    <property type="match status" value="1"/>
</dbReference>
<name>A0A6G0I6P0_LARCR</name>
<dbReference type="InterPro" id="IPR013783">
    <property type="entry name" value="Ig-like_fold"/>
</dbReference>
<dbReference type="PROSITE" id="PS50011">
    <property type="entry name" value="PROTEIN_KINASE_DOM"/>
    <property type="match status" value="1"/>
</dbReference>
<dbReference type="CDD" id="cd00063">
    <property type="entry name" value="FN3"/>
    <property type="match status" value="2"/>
</dbReference>
<dbReference type="Pfam" id="PF14575">
    <property type="entry name" value="EphA2_TM"/>
    <property type="match status" value="1"/>
</dbReference>
<dbReference type="PROSITE" id="PS51550">
    <property type="entry name" value="EPH_LBD"/>
    <property type="match status" value="1"/>
</dbReference>
<reference evidence="29 30" key="1">
    <citation type="submission" date="2019-07" db="EMBL/GenBank/DDBJ databases">
        <title>Chromosome genome assembly for large yellow croaker.</title>
        <authorList>
            <person name="Xiao S."/>
        </authorList>
    </citation>
    <scope>NUCLEOTIDE SEQUENCE [LARGE SCALE GENOMIC DNA]</scope>
    <source>
        <strain evidence="29">JMULYC20181020</strain>
        <tissue evidence="29">Muscle</tissue>
    </source>
</reference>
<comment type="caution">
    <text evidence="29">The sequence shown here is derived from an EMBL/GenBank/DDBJ whole genome shotgun (WGS) entry which is preliminary data.</text>
</comment>
<dbReference type="CDD" id="cd09548">
    <property type="entry name" value="SAM_EPH-A7"/>
    <property type="match status" value="1"/>
</dbReference>
<dbReference type="InterPro" id="IPR009030">
    <property type="entry name" value="Growth_fac_rcpt_cys_sf"/>
</dbReference>
<evidence type="ECO:0000256" key="8">
    <source>
        <dbReference type="ARBA" id="ARBA00022737"/>
    </source>
</evidence>
<evidence type="ECO:0000256" key="20">
    <source>
        <dbReference type="PIRSR" id="PIRSR000666-2"/>
    </source>
</evidence>
<keyword evidence="21" id="KW-1015">Disulfide bond</keyword>
<dbReference type="OrthoDB" id="4062651at2759"/>
<organism evidence="29 30">
    <name type="scientific">Larimichthys crocea</name>
    <name type="common">Large yellow croaker</name>
    <name type="synonym">Pseudosciaena crocea</name>
    <dbReference type="NCBI Taxonomy" id="215358"/>
    <lineage>
        <taxon>Eukaryota</taxon>
        <taxon>Metazoa</taxon>
        <taxon>Chordata</taxon>
        <taxon>Craniata</taxon>
        <taxon>Vertebrata</taxon>
        <taxon>Euteleostomi</taxon>
        <taxon>Actinopterygii</taxon>
        <taxon>Neopterygii</taxon>
        <taxon>Teleostei</taxon>
        <taxon>Neoteleostei</taxon>
        <taxon>Acanthomorphata</taxon>
        <taxon>Eupercaria</taxon>
        <taxon>Sciaenidae</taxon>
        <taxon>Larimichthys</taxon>
    </lineage>
</organism>
<feature type="disulfide bond" evidence="21">
    <location>
        <begin position="73"/>
        <end position="191"/>
    </location>
</feature>
<evidence type="ECO:0000256" key="12">
    <source>
        <dbReference type="ARBA" id="ARBA00022902"/>
    </source>
</evidence>
<dbReference type="InterPro" id="IPR011009">
    <property type="entry name" value="Kinase-like_dom_sf"/>
</dbReference>
<evidence type="ECO:0000256" key="7">
    <source>
        <dbReference type="ARBA" id="ARBA00022729"/>
    </source>
</evidence>
<dbReference type="InterPro" id="IPR020635">
    <property type="entry name" value="Tyr_kinase_cat_dom"/>
</dbReference>
<keyword evidence="9 20" id="KW-0547">Nucleotide-binding</keyword>
<dbReference type="FunFam" id="2.60.40.10:FF:000045">
    <property type="entry name" value="Ephrin type-A receptor 5"/>
    <property type="match status" value="1"/>
</dbReference>
<evidence type="ECO:0000313" key="29">
    <source>
        <dbReference type="EMBL" id="KAE8287149.1"/>
    </source>
</evidence>
<feature type="active site" description="Proton acceptor" evidence="19">
    <location>
        <position position="764"/>
    </location>
</feature>
<evidence type="ECO:0000256" key="17">
    <source>
        <dbReference type="ARBA" id="ARBA00023180"/>
    </source>
</evidence>
<keyword evidence="10" id="KW-0418">Kinase</keyword>
<dbReference type="FunFam" id="2.60.120.260:FF:000001">
    <property type="entry name" value="Ephrin type-A receptor 7"/>
    <property type="match status" value="1"/>
</dbReference>
<dbReference type="FunFam" id="2.10.50.10:FF:000001">
    <property type="entry name" value="Ephrin type-A receptor 5"/>
    <property type="match status" value="1"/>
</dbReference>
<keyword evidence="4" id="KW-0597">Phosphoprotein</keyword>
<dbReference type="Gene3D" id="2.10.50.10">
    <property type="entry name" value="Tumor Necrosis Factor Receptor, subunit A, domain 2"/>
    <property type="match status" value="1"/>
</dbReference>
<comment type="subcellular location">
    <subcellularLocation>
        <location evidence="1">Cell membrane</location>
        <topology evidence="1">Single-pass type I membrane protein</topology>
    </subcellularLocation>
</comment>
<dbReference type="Pfam" id="PF07699">
    <property type="entry name" value="Ephrin_rec_like"/>
    <property type="match status" value="1"/>
</dbReference>
<dbReference type="PROSITE" id="PS50105">
    <property type="entry name" value="SAM_DOMAIN"/>
    <property type="match status" value="1"/>
</dbReference>
<evidence type="ECO:0000256" key="3">
    <source>
        <dbReference type="ARBA" id="ARBA00022475"/>
    </source>
</evidence>
<keyword evidence="14 23" id="KW-0472">Membrane</keyword>
<keyword evidence="5" id="KW-0808">Transferase</keyword>
<dbReference type="PIRSF" id="PIRSF000666">
    <property type="entry name" value="TyrPK_ephrin_receptor"/>
    <property type="match status" value="1"/>
</dbReference>
<dbReference type="FunFam" id="1.10.150.50:FF:000001">
    <property type="entry name" value="Ephrin type-A receptor 5"/>
    <property type="match status" value="1"/>
</dbReference>
<dbReference type="FunFam" id="2.60.40.10:FF:000190">
    <property type="entry name" value="Ephrin type-A receptor 7"/>
    <property type="match status" value="1"/>
</dbReference>
<dbReference type="Pfam" id="PF25599">
    <property type="entry name" value="Ephrin_CRD"/>
    <property type="match status" value="1"/>
</dbReference>
<feature type="chain" id="PRO_5026226540" description="receptor protein-tyrosine kinase" evidence="24">
    <location>
        <begin position="27"/>
        <end position="1026"/>
    </location>
</feature>